<dbReference type="PANTHER" id="PTHR40980">
    <property type="entry name" value="PLUG DOMAIN-CONTAINING PROTEIN"/>
    <property type="match status" value="1"/>
</dbReference>
<comment type="subcellular location">
    <subcellularLocation>
        <location evidence="1 4">Cell outer membrane</location>
    </subcellularLocation>
</comment>
<proteinExistence type="inferred from homology"/>
<gene>
    <name evidence="9" type="ORF">PQ455_02255</name>
</gene>
<dbReference type="EMBL" id="CP117411">
    <property type="protein sequence ID" value="WCT74074.1"/>
    <property type="molecule type" value="Genomic_DNA"/>
</dbReference>
<evidence type="ECO:0000313" key="9">
    <source>
        <dbReference type="EMBL" id="WCT74074.1"/>
    </source>
</evidence>
<evidence type="ECO:0000313" key="10">
    <source>
        <dbReference type="Proteomes" id="UP001220395"/>
    </source>
</evidence>
<keyword evidence="6" id="KW-0732">Signal</keyword>
<dbReference type="Proteomes" id="UP001220395">
    <property type="component" value="Chromosome"/>
</dbReference>
<keyword evidence="4" id="KW-0798">TonB box</keyword>
<dbReference type="InterPro" id="IPR012910">
    <property type="entry name" value="Plug_dom"/>
</dbReference>
<evidence type="ECO:0000256" key="3">
    <source>
        <dbReference type="ARBA" id="ARBA00023237"/>
    </source>
</evidence>
<evidence type="ECO:0000256" key="1">
    <source>
        <dbReference type="ARBA" id="ARBA00004442"/>
    </source>
</evidence>
<feature type="domain" description="TonB-dependent receptor plug" evidence="8">
    <location>
        <begin position="87"/>
        <end position="188"/>
    </location>
</feature>
<organism evidence="9 10">
    <name type="scientific">Sphingomonas naphthae</name>
    <dbReference type="NCBI Taxonomy" id="1813468"/>
    <lineage>
        <taxon>Bacteria</taxon>
        <taxon>Pseudomonadati</taxon>
        <taxon>Pseudomonadota</taxon>
        <taxon>Alphaproteobacteria</taxon>
        <taxon>Sphingomonadales</taxon>
        <taxon>Sphingomonadaceae</taxon>
        <taxon>Sphingomonas</taxon>
    </lineage>
</organism>
<keyword evidence="10" id="KW-1185">Reference proteome</keyword>
<evidence type="ECO:0000259" key="8">
    <source>
        <dbReference type="Pfam" id="PF07715"/>
    </source>
</evidence>
<comment type="similarity">
    <text evidence="4">Belongs to the TonB-dependent receptor family.</text>
</comment>
<evidence type="ECO:0000256" key="6">
    <source>
        <dbReference type="SAM" id="SignalP"/>
    </source>
</evidence>
<protein>
    <submittedName>
        <fullName evidence="9">TonB-dependent receptor</fullName>
    </submittedName>
</protein>
<feature type="domain" description="TonB-dependent receptor-like beta-barrel" evidence="7">
    <location>
        <begin position="384"/>
        <end position="879"/>
    </location>
</feature>
<dbReference type="Gene3D" id="2.170.130.10">
    <property type="entry name" value="TonB-dependent receptor, plug domain"/>
    <property type="match status" value="1"/>
</dbReference>
<dbReference type="InterPro" id="IPR037066">
    <property type="entry name" value="Plug_dom_sf"/>
</dbReference>
<reference evidence="9 10" key="1">
    <citation type="submission" date="2023-02" db="EMBL/GenBank/DDBJ databases">
        <title>Genome sequence of Sphingomonas naphthae.</title>
        <authorList>
            <person name="Kim S."/>
            <person name="Heo J."/>
            <person name="Kwon S.-W."/>
        </authorList>
    </citation>
    <scope>NUCLEOTIDE SEQUENCE [LARGE SCALE GENOMIC DNA]</scope>
    <source>
        <strain evidence="9 10">KACC 18716</strain>
    </source>
</reference>
<feature type="signal peptide" evidence="6">
    <location>
        <begin position="1"/>
        <end position="25"/>
    </location>
</feature>
<evidence type="ECO:0000259" key="7">
    <source>
        <dbReference type="Pfam" id="PF00593"/>
    </source>
</evidence>
<dbReference type="Pfam" id="PF07715">
    <property type="entry name" value="Plug"/>
    <property type="match status" value="1"/>
</dbReference>
<feature type="compositionally biased region" description="Low complexity" evidence="5">
    <location>
        <begin position="26"/>
        <end position="35"/>
    </location>
</feature>
<evidence type="ECO:0000256" key="4">
    <source>
        <dbReference type="RuleBase" id="RU003357"/>
    </source>
</evidence>
<evidence type="ECO:0000256" key="5">
    <source>
        <dbReference type="SAM" id="MobiDB-lite"/>
    </source>
</evidence>
<keyword evidence="3" id="KW-0998">Cell outer membrane</keyword>
<accession>A0ABY7TLM8</accession>
<sequence>MTTAATAWRLALLGCTTLATSPLMAQTAAPPATAGRPGGSVQPATPPQTRPEQLPEAEAPVDISTAGAGGSDGGEIIVRGRYIPQPVRATPQVISVLSTADIARAGDGDIASALGRVTGLTVAGNGFVYVRGLGDRYSLALLNGLPLPSPEPLKRTVPLDLFPTSVIASAVVQKSFSANYPGEFGGGVINLTTPSVPKEAYLTIGGGVTWDSETTSKLGYTYYGSNTDWLGYDGGTRKTPGALKDAFLSTRALTPGNYTNAQLQGFAASLSNASTTLLQRNFNIPANFSGDLSFGASKEVGDINLGVFGAAGLSNSWRTRDIRQQVSNDPQLASLQRDQQTVITDNRIVANGLLGFGAEFGPHKIRLTNLYIHDTVKQGRLSAGYNANVGGADPIANPDFYGTPPILTQNTNWFERQLFVTQAVGEYKFGDLSLNLRGSYANTKRKAPYERTFGYTYSTAARDYVNSVSNVAGQSAQIAFSDLNENSYAGAGDFGYKLPTALEWRISGGYSYNRNSRTSYRYVFDYVSGSGALPLNASQQRPDFLVSDYNIYTYNIRLIDASGSQGTAAYDAGLTVHAGYGQIEGELAKGLRIAAGVRYEDGKQSVQPQGAGFAATLIKADYWLPGATITWNFADDMQFRLSASKTIARPQFRELAYQIYQDYESDRAFTGNPFLTDSKLWNADARYEYFMGRDQIIAAAAFFKRLDNPIEQVAFLAGGGALRTGFANAPKADLYGGEIEATHYFDLSGMGGDLLAARKLRVSANYTYTQSKLKVASGNVVGPDLTVVAASALFRDGAPLTGQSDHIANAQIGIESSDHLSQQTILLNYASPRVSNRGPIQGTGRQPDIFEKPGFTLDFVAREEINLFTPIEIKFEARNLTGRKVVEYQKTDTTRIFVNRYQLGRTFSLSASVKF</sequence>
<keyword evidence="9" id="KW-0675">Receptor</keyword>
<feature type="region of interest" description="Disordered" evidence="5">
    <location>
        <begin position="26"/>
        <end position="71"/>
    </location>
</feature>
<dbReference type="Pfam" id="PF00593">
    <property type="entry name" value="TonB_dep_Rec_b-barrel"/>
    <property type="match status" value="1"/>
</dbReference>
<dbReference type="InterPro" id="IPR000531">
    <property type="entry name" value="Beta-barrel_TonB"/>
</dbReference>
<feature type="chain" id="PRO_5047194908" evidence="6">
    <location>
        <begin position="26"/>
        <end position="915"/>
    </location>
</feature>
<evidence type="ECO:0000256" key="2">
    <source>
        <dbReference type="ARBA" id="ARBA00023136"/>
    </source>
</evidence>
<dbReference type="SUPFAM" id="SSF56935">
    <property type="entry name" value="Porins"/>
    <property type="match status" value="1"/>
</dbReference>
<keyword evidence="2 4" id="KW-0472">Membrane</keyword>
<dbReference type="InterPro" id="IPR036942">
    <property type="entry name" value="Beta-barrel_TonB_sf"/>
</dbReference>
<dbReference type="Gene3D" id="2.40.170.20">
    <property type="entry name" value="TonB-dependent receptor, beta-barrel domain"/>
    <property type="match status" value="1"/>
</dbReference>
<name>A0ABY7TLM8_9SPHN</name>
<dbReference type="RefSeq" id="WP_273688818.1">
    <property type="nucleotide sequence ID" value="NZ_CP117411.1"/>
</dbReference>
<dbReference type="PANTHER" id="PTHR40980:SF5">
    <property type="entry name" value="TONB-DEPENDENT RECEPTOR"/>
    <property type="match status" value="1"/>
</dbReference>